<dbReference type="AlphaFoldDB" id="A0A165I9N7"/>
<evidence type="ECO:0000256" key="6">
    <source>
        <dbReference type="ARBA" id="ARBA00022833"/>
    </source>
</evidence>
<evidence type="ECO:0000256" key="7">
    <source>
        <dbReference type="ARBA" id="ARBA00023015"/>
    </source>
</evidence>
<evidence type="ECO:0000313" key="15">
    <source>
        <dbReference type="EMBL" id="KZV93095.1"/>
    </source>
</evidence>
<dbReference type="PANTHER" id="PTHR23233:SF84">
    <property type="entry name" value="FI23031P1"/>
    <property type="match status" value="1"/>
</dbReference>
<dbReference type="OrthoDB" id="3256087at2759"/>
<sequence length="188" mass="20261">MSNGQQHNTNGSSQDPRNNVTLPPIRTIFPGAFPPRSRTPAPPAPPPQGHYRTGPPPARSNTPGPIPPMPLGRPPVPPVLHRASTPASHMFTVMAPANGGGYATIARTTTEQPIGIIRRPHPDGGPVTAPREKRHVCNSCGAAFDRAAALENHIRTHTGERPFACVYCPQTFNTNGNLRRHMRDQHNA</sequence>
<keyword evidence="16" id="KW-1185">Reference proteome</keyword>
<reference evidence="15 16" key="1">
    <citation type="journal article" date="2016" name="Mol. Biol. Evol.">
        <title>Comparative Genomics of Early-Diverging Mushroom-Forming Fungi Provides Insights into the Origins of Lignocellulose Decay Capabilities.</title>
        <authorList>
            <person name="Nagy L.G."/>
            <person name="Riley R."/>
            <person name="Tritt A."/>
            <person name="Adam C."/>
            <person name="Daum C."/>
            <person name="Floudas D."/>
            <person name="Sun H."/>
            <person name="Yadav J.S."/>
            <person name="Pangilinan J."/>
            <person name="Larsson K.H."/>
            <person name="Matsuura K."/>
            <person name="Barry K."/>
            <person name="Labutti K."/>
            <person name="Kuo R."/>
            <person name="Ohm R.A."/>
            <person name="Bhattacharya S.S."/>
            <person name="Shirouzu T."/>
            <person name="Yoshinaga Y."/>
            <person name="Martin F.M."/>
            <person name="Grigoriev I.V."/>
            <person name="Hibbett D.S."/>
        </authorList>
    </citation>
    <scope>NUCLEOTIDE SEQUENCE [LARGE SCALE GENOMIC DNA]</scope>
    <source>
        <strain evidence="15 16">HHB12029</strain>
    </source>
</reference>
<dbReference type="EMBL" id="KV425996">
    <property type="protein sequence ID" value="KZV93095.1"/>
    <property type="molecule type" value="Genomic_DNA"/>
</dbReference>
<dbReference type="PROSITE" id="PS00028">
    <property type="entry name" value="ZINC_FINGER_C2H2_1"/>
    <property type="match status" value="2"/>
</dbReference>
<evidence type="ECO:0000256" key="9">
    <source>
        <dbReference type="ARBA" id="ARBA00023163"/>
    </source>
</evidence>
<evidence type="ECO:0000256" key="13">
    <source>
        <dbReference type="SAM" id="MobiDB-lite"/>
    </source>
</evidence>
<keyword evidence="7" id="KW-0805">Transcription regulation</keyword>
<gene>
    <name evidence="15" type="ORF">EXIGLDRAFT_768424</name>
</gene>
<keyword evidence="3" id="KW-0479">Metal-binding</keyword>
<evidence type="ECO:0000256" key="5">
    <source>
        <dbReference type="ARBA" id="ARBA00022771"/>
    </source>
</evidence>
<keyword evidence="4" id="KW-0677">Repeat</keyword>
<dbReference type="GO" id="GO:0005634">
    <property type="term" value="C:nucleus"/>
    <property type="evidence" value="ECO:0007669"/>
    <property type="project" value="UniProtKB-SubCell"/>
</dbReference>
<evidence type="ECO:0000256" key="2">
    <source>
        <dbReference type="ARBA" id="ARBA00006991"/>
    </source>
</evidence>
<dbReference type="InParanoid" id="A0A165I9N7"/>
<comment type="subcellular location">
    <subcellularLocation>
        <location evidence="1">Nucleus</location>
    </subcellularLocation>
</comment>
<comment type="similarity">
    <text evidence="11">Belongs to the sal C2H2-type zinc-finger protein family.</text>
</comment>
<evidence type="ECO:0000313" key="16">
    <source>
        <dbReference type="Proteomes" id="UP000077266"/>
    </source>
</evidence>
<feature type="compositionally biased region" description="Polar residues" evidence="13">
    <location>
        <begin position="1"/>
        <end position="21"/>
    </location>
</feature>
<evidence type="ECO:0000256" key="10">
    <source>
        <dbReference type="ARBA" id="ARBA00023242"/>
    </source>
</evidence>
<dbReference type="SMART" id="SM00355">
    <property type="entry name" value="ZnF_C2H2"/>
    <property type="match status" value="2"/>
</dbReference>
<dbReference type="GO" id="GO:0042802">
    <property type="term" value="F:identical protein binding"/>
    <property type="evidence" value="ECO:0007669"/>
    <property type="project" value="UniProtKB-ARBA"/>
</dbReference>
<dbReference type="GO" id="GO:0000978">
    <property type="term" value="F:RNA polymerase II cis-regulatory region sequence-specific DNA binding"/>
    <property type="evidence" value="ECO:0007669"/>
    <property type="project" value="TreeGrafter"/>
</dbReference>
<evidence type="ECO:0000256" key="4">
    <source>
        <dbReference type="ARBA" id="ARBA00022737"/>
    </source>
</evidence>
<feature type="domain" description="C2H2-type" evidence="14">
    <location>
        <begin position="163"/>
        <end position="188"/>
    </location>
</feature>
<comment type="similarity">
    <text evidence="2">Belongs to the krueppel C2H2-type zinc-finger protein family.</text>
</comment>
<keyword evidence="8" id="KW-0238">DNA-binding</keyword>
<evidence type="ECO:0000256" key="12">
    <source>
        <dbReference type="PROSITE-ProRule" id="PRU00042"/>
    </source>
</evidence>
<proteinExistence type="inferred from homology"/>
<dbReference type="InterPro" id="IPR036236">
    <property type="entry name" value="Znf_C2H2_sf"/>
</dbReference>
<dbReference type="PANTHER" id="PTHR23233">
    <property type="entry name" value="SAL-LIKE PROTEIN"/>
    <property type="match status" value="1"/>
</dbReference>
<dbReference type="GO" id="GO:0000981">
    <property type="term" value="F:DNA-binding transcription factor activity, RNA polymerase II-specific"/>
    <property type="evidence" value="ECO:0007669"/>
    <property type="project" value="TreeGrafter"/>
</dbReference>
<dbReference type="GO" id="GO:0008270">
    <property type="term" value="F:zinc ion binding"/>
    <property type="evidence" value="ECO:0007669"/>
    <property type="project" value="UniProtKB-KW"/>
</dbReference>
<dbReference type="FunFam" id="3.30.160.60:FF:001370">
    <property type="entry name" value="Zinc finger protein"/>
    <property type="match status" value="1"/>
</dbReference>
<dbReference type="InterPro" id="IPR013087">
    <property type="entry name" value="Znf_C2H2_type"/>
</dbReference>
<evidence type="ECO:0000259" key="14">
    <source>
        <dbReference type="PROSITE" id="PS50157"/>
    </source>
</evidence>
<evidence type="ECO:0000256" key="1">
    <source>
        <dbReference type="ARBA" id="ARBA00004123"/>
    </source>
</evidence>
<dbReference type="Proteomes" id="UP000077266">
    <property type="component" value="Unassembled WGS sequence"/>
</dbReference>
<dbReference type="Gene3D" id="3.30.160.60">
    <property type="entry name" value="Classic Zinc Finger"/>
    <property type="match status" value="2"/>
</dbReference>
<evidence type="ECO:0000256" key="3">
    <source>
        <dbReference type="ARBA" id="ARBA00022723"/>
    </source>
</evidence>
<dbReference type="STRING" id="1314781.A0A165I9N7"/>
<feature type="domain" description="C2H2-type" evidence="14">
    <location>
        <begin position="135"/>
        <end position="162"/>
    </location>
</feature>
<keyword evidence="10" id="KW-0539">Nucleus</keyword>
<keyword evidence="6" id="KW-0862">Zinc</keyword>
<accession>A0A165I9N7</accession>
<evidence type="ECO:0000256" key="8">
    <source>
        <dbReference type="ARBA" id="ARBA00023125"/>
    </source>
</evidence>
<dbReference type="Pfam" id="PF00096">
    <property type="entry name" value="zf-C2H2"/>
    <property type="match status" value="2"/>
</dbReference>
<protein>
    <recommendedName>
        <fullName evidence="14">C2H2-type domain-containing protein</fullName>
    </recommendedName>
</protein>
<dbReference type="SUPFAM" id="SSF57667">
    <property type="entry name" value="beta-beta-alpha zinc fingers"/>
    <property type="match status" value="1"/>
</dbReference>
<dbReference type="FunFam" id="3.30.160.60:FF:000508">
    <property type="entry name" value="Myeloid zinc finger 1"/>
    <property type="match status" value="1"/>
</dbReference>
<feature type="compositionally biased region" description="Pro residues" evidence="13">
    <location>
        <begin position="40"/>
        <end position="78"/>
    </location>
</feature>
<keyword evidence="9" id="KW-0804">Transcription</keyword>
<dbReference type="PROSITE" id="PS50157">
    <property type="entry name" value="ZINC_FINGER_C2H2_2"/>
    <property type="match status" value="2"/>
</dbReference>
<feature type="region of interest" description="Disordered" evidence="13">
    <location>
        <begin position="1"/>
        <end position="79"/>
    </location>
</feature>
<organism evidence="15 16">
    <name type="scientific">Exidia glandulosa HHB12029</name>
    <dbReference type="NCBI Taxonomy" id="1314781"/>
    <lineage>
        <taxon>Eukaryota</taxon>
        <taxon>Fungi</taxon>
        <taxon>Dikarya</taxon>
        <taxon>Basidiomycota</taxon>
        <taxon>Agaricomycotina</taxon>
        <taxon>Agaricomycetes</taxon>
        <taxon>Auriculariales</taxon>
        <taxon>Exidiaceae</taxon>
        <taxon>Exidia</taxon>
    </lineage>
</organism>
<evidence type="ECO:0000256" key="11">
    <source>
        <dbReference type="ARBA" id="ARBA00038474"/>
    </source>
</evidence>
<dbReference type="InterPro" id="IPR051565">
    <property type="entry name" value="Sal_C2H2-zinc-finger"/>
</dbReference>
<name>A0A165I9N7_EXIGL</name>
<keyword evidence="5 12" id="KW-0863">Zinc-finger</keyword>